<dbReference type="Gene3D" id="3.90.1720.10">
    <property type="entry name" value="endopeptidase domain like (from Nostoc punctiforme)"/>
    <property type="match status" value="1"/>
</dbReference>
<protein>
    <recommendedName>
        <fullName evidence="2">Peptidase C51 domain-containing protein</fullName>
    </recommendedName>
</protein>
<dbReference type="PROSITE" id="PS50911">
    <property type="entry name" value="CHAP"/>
    <property type="match status" value="1"/>
</dbReference>
<proteinExistence type="predicted"/>
<gene>
    <name evidence="3" type="ORF">MM415B01829_0010</name>
</gene>
<dbReference type="SUPFAM" id="SSF54001">
    <property type="entry name" value="Cysteine proteinases"/>
    <property type="match status" value="1"/>
</dbReference>
<dbReference type="InterPro" id="IPR007921">
    <property type="entry name" value="CHAP_dom"/>
</dbReference>
<feature type="domain" description="Peptidase C51" evidence="2">
    <location>
        <begin position="2"/>
        <end position="125"/>
    </location>
</feature>
<organism evidence="3">
    <name type="scientific">viral metagenome</name>
    <dbReference type="NCBI Taxonomy" id="1070528"/>
    <lineage>
        <taxon>unclassified sequences</taxon>
        <taxon>metagenomes</taxon>
        <taxon>organismal metagenomes</taxon>
    </lineage>
</organism>
<dbReference type="AlphaFoldDB" id="A0A6M3IHH4"/>
<feature type="coiled-coil region" evidence="1">
    <location>
        <begin position="173"/>
        <end position="256"/>
    </location>
</feature>
<accession>A0A6M3IHH4</accession>
<keyword evidence="1" id="KW-0175">Coiled coil</keyword>
<evidence type="ECO:0000259" key="2">
    <source>
        <dbReference type="PROSITE" id="PS50911"/>
    </source>
</evidence>
<evidence type="ECO:0000256" key="1">
    <source>
        <dbReference type="SAM" id="Coils"/>
    </source>
</evidence>
<dbReference type="InterPro" id="IPR038765">
    <property type="entry name" value="Papain-like_cys_pep_sf"/>
</dbReference>
<reference evidence="3" key="1">
    <citation type="submission" date="2020-03" db="EMBL/GenBank/DDBJ databases">
        <title>The deep terrestrial virosphere.</title>
        <authorList>
            <person name="Holmfeldt K."/>
            <person name="Nilsson E."/>
            <person name="Simone D."/>
            <person name="Lopez-Fernandez M."/>
            <person name="Wu X."/>
            <person name="de Brujin I."/>
            <person name="Lundin D."/>
            <person name="Andersson A."/>
            <person name="Bertilsson S."/>
            <person name="Dopson M."/>
        </authorList>
    </citation>
    <scope>NUCLEOTIDE SEQUENCE</scope>
    <source>
        <strain evidence="3">MM415B01829</strain>
    </source>
</reference>
<dbReference type="Pfam" id="PF05257">
    <property type="entry name" value="CHAP"/>
    <property type="match status" value="1"/>
</dbReference>
<dbReference type="EMBL" id="MT141224">
    <property type="protein sequence ID" value="QJA56527.1"/>
    <property type="molecule type" value="Genomic_DNA"/>
</dbReference>
<sequence length="272" mass="31096">MSFQEFLTKYNGKFVEVAGSVGAENQCVDLANAYIRDVLELPIIEWTNAKDFPAKAGSNYEYILNTPMGIPQEGDLIVWRGVYGHIAIFIEGNADSFRSFDQNYPTGSNSHVQNHNYNNVLGWLRPKNQSDCGAELNKCIADRNRNWDYLISIADLLQKETNVTVIKEEIKKLMAYEYKVIEKEKQLKEANEEILVLRKQLNEISNINEEIKVENELLGDKVTELKGKSESQEDSIKIMEGKIEELEQSTEESSLNGLALIWKGMRRILRGR</sequence>
<name>A0A6M3IHH4_9ZZZZ</name>
<evidence type="ECO:0000313" key="3">
    <source>
        <dbReference type="EMBL" id="QJA56527.1"/>
    </source>
</evidence>